<proteinExistence type="predicted"/>
<evidence type="ECO:0000313" key="3">
    <source>
        <dbReference type="Proteomes" id="UP001286313"/>
    </source>
</evidence>
<evidence type="ECO:0000256" key="1">
    <source>
        <dbReference type="SAM" id="MobiDB-lite"/>
    </source>
</evidence>
<gene>
    <name evidence="2" type="ORF">Pcinc_023504</name>
</gene>
<organism evidence="2 3">
    <name type="scientific">Petrolisthes cinctipes</name>
    <name type="common">Flat porcelain crab</name>
    <dbReference type="NCBI Taxonomy" id="88211"/>
    <lineage>
        <taxon>Eukaryota</taxon>
        <taxon>Metazoa</taxon>
        <taxon>Ecdysozoa</taxon>
        <taxon>Arthropoda</taxon>
        <taxon>Crustacea</taxon>
        <taxon>Multicrustacea</taxon>
        <taxon>Malacostraca</taxon>
        <taxon>Eumalacostraca</taxon>
        <taxon>Eucarida</taxon>
        <taxon>Decapoda</taxon>
        <taxon>Pleocyemata</taxon>
        <taxon>Anomura</taxon>
        <taxon>Galatheoidea</taxon>
        <taxon>Porcellanidae</taxon>
        <taxon>Petrolisthes</taxon>
    </lineage>
</organism>
<protein>
    <submittedName>
        <fullName evidence="2">Uncharacterized protein</fullName>
    </submittedName>
</protein>
<comment type="caution">
    <text evidence="2">The sequence shown here is derived from an EMBL/GenBank/DDBJ whole genome shotgun (WGS) entry which is preliminary data.</text>
</comment>
<dbReference type="Proteomes" id="UP001286313">
    <property type="component" value="Unassembled WGS sequence"/>
</dbReference>
<dbReference type="AlphaFoldDB" id="A0AAE1FDE2"/>
<reference evidence="2" key="1">
    <citation type="submission" date="2023-10" db="EMBL/GenBank/DDBJ databases">
        <title>Genome assemblies of two species of porcelain crab, Petrolisthes cinctipes and Petrolisthes manimaculis (Anomura: Porcellanidae).</title>
        <authorList>
            <person name="Angst P."/>
        </authorList>
    </citation>
    <scope>NUCLEOTIDE SEQUENCE</scope>
    <source>
        <strain evidence="2">PB745_01</strain>
        <tissue evidence="2">Gill</tissue>
    </source>
</reference>
<feature type="region of interest" description="Disordered" evidence="1">
    <location>
        <begin position="121"/>
        <end position="156"/>
    </location>
</feature>
<name>A0AAE1FDE2_PETCI</name>
<dbReference type="EMBL" id="JAWQEG010002527">
    <property type="protein sequence ID" value="KAK3871339.1"/>
    <property type="molecule type" value="Genomic_DNA"/>
</dbReference>
<accession>A0AAE1FDE2</accession>
<sequence>MLQEERLVLFPSPLLPFLPLISLSSHFPPRSTCHLGPGHHGTRGEGDLAGNIATTQCPHDPHLYLPHLTSLSPPTTQHSTTKTLNSSLSHLAITTDNTTQHNTTKTLTSTLPHLAITTNNQTQHNQNPQFYPTSPRYHHRHHSTTQLKLSPLPYLT</sequence>
<keyword evidence="3" id="KW-1185">Reference proteome</keyword>
<evidence type="ECO:0000313" key="2">
    <source>
        <dbReference type="EMBL" id="KAK3871339.1"/>
    </source>
</evidence>